<accession>A0ACC1SW88</accession>
<keyword evidence="2" id="KW-1185">Reference proteome</keyword>
<dbReference type="EMBL" id="JANRMS010000072">
    <property type="protein sequence ID" value="KAJ3547639.1"/>
    <property type="molecule type" value="Genomic_DNA"/>
</dbReference>
<dbReference type="Proteomes" id="UP001148629">
    <property type="component" value="Unassembled WGS sequence"/>
</dbReference>
<name>A0ACC1SW88_9HYPO</name>
<reference evidence="1" key="1">
    <citation type="submission" date="2022-08" db="EMBL/GenBank/DDBJ databases">
        <title>Genome Sequence of Fusarium decemcellulare.</title>
        <authorList>
            <person name="Buettner E."/>
        </authorList>
    </citation>
    <scope>NUCLEOTIDE SEQUENCE</scope>
    <source>
        <strain evidence="1">Babe19</strain>
    </source>
</reference>
<organism evidence="1 2">
    <name type="scientific">Fusarium decemcellulare</name>
    <dbReference type="NCBI Taxonomy" id="57161"/>
    <lineage>
        <taxon>Eukaryota</taxon>
        <taxon>Fungi</taxon>
        <taxon>Dikarya</taxon>
        <taxon>Ascomycota</taxon>
        <taxon>Pezizomycotina</taxon>
        <taxon>Sordariomycetes</taxon>
        <taxon>Hypocreomycetidae</taxon>
        <taxon>Hypocreales</taxon>
        <taxon>Nectriaceae</taxon>
        <taxon>Fusarium</taxon>
        <taxon>Fusarium decemcellulare species complex</taxon>
    </lineage>
</organism>
<sequence>MKFFTAVSVLLAAMAGPAAAAPEPTEDDPTKESSGSSDGRTKRFVQNTLNQMDSGELDWNLLVQDVVKLAGEAVVSIDLDNVVKTMLGKVADLARSFVKDITPIDQVLEVMLKVVKVLIAKVNLNTLIKMSITMMGSVIGLLDFDSAMRTIFEYVNSLI</sequence>
<gene>
    <name evidence="1" type="ORF">NM208_g1407</name>
</gene>
<comment type="caution">
    <text evidence="1">The sequence shown here is derived from an EMBL/GenBank/DDBJ whole genome shotgun (WGS) entry which is preliminary data.</text>
</comment>
<evidence type="ECO:0000313" key="1">
    <source>
        <dbReference type="EMBL" id="KAJ3547639.1"/>
    </source>
</evidence>
<protein>
    <submittedName>
        <fullName evidence="1">Uncharacterized protein</fullName>
    </submittedName>
</protein>
<proteinExistence type="predicted"/>
<evidence type="ECO:0000313" key="2">
    <source>
        <dbReference type="Proteomes" id="UP001148629"/>
    </source>
</evidence>